<keyword evidence="2" id="KW-0067">ATP-binding</keyword>
<gene>
    <name evidence="4" type="primary">Cct3</name>
    <name evidence="4" type="ORF">ODOGUJ_R08632</name>
</gene>
<feature type="non-terminal residue" evidence="4">
    <location>
        <position position="157"/>
    </location>
</feature>
<dbReference type="OrthoDB" id="275057at2759"/>
<dbReference type="Pfam" id="PF00118">
    <property type="entry name" value="Cpn60_TCP1"/>
    <property type="match status" value="1"/>
</dbReference>
<dbReference type="InterPro" id="IPR017998">
    <property type="entry name" value="Chaperone_TCP-1"/>
</dbReference>
<dbReference type="InterPro" id="IPR027409">
    <property type="entry name" value="GroEL-like_apical_dom_sf"/>
</dbReference>
<evidence type="ECO:0000256" key="3">
    <source>
        <dbReference type="ARBA" id="ARBA00023186"/>
    </source>
</evidence>
<dbReference type="InterPro" id="IPR002423">
    <property type="entry name" value="Cpn60/GroEL/TCP-1"/>
</dbReference>
<sequence length="157" mass="17624">GSAPQLLQLLTPSTSAPSYHSLLLWAVCAEEALGRRGASLRSTAAWVPVQQSTRISHLLSVCQIPGGFCEDSCVLRGIMVNKDVTHPRMRRLIKNPRVVLLDCSLEYKKGESQTDIEITREEDFARILQMEEEYIQQICEDLMRVKPDLVITEKGIS</sequence>
<evidence type="ECO:0000313" key="5">
    <source>
        <dbReference type="Proteomes" id="UP000522663"/>
    </source>
</evidence>
<reference evidence="4 5" key="1">
    <citation type="submission" date="2019-09" db="EMBL/GenBank/DDBJ databases">
        <title>Bird 10,000 Genomes (B10K) Project - Family phase.</title>
        <authorList>
            <person name="Zhang G."/>
        </authorList>
    </citation>
    <scope>NUCLEOTIDE SEQUENCE [LARGE SCALE GENOMIC DNA]</scope>
    <source>
        <strain evidence="4">B10K-DU-001-53</strain>
        <tissue evidence="4">Muscle</tissue>
    </source>
</reference>
<proteinExistence type="predicted"/>
<accession>A0A7K9YZD9</accession>
<dbReference type="Proteomes" id="UP000522663">
    <property type="component" value="Unassembled WGS sequence"/>
</dbReference>
<dbReference type="EMBL" id="VXAB01013006">
    <property type="protein sequence ID" value="NXJ15452.1"/>
    <property type="molecule type" value="Genomic_DNA"/>
</dbReference>
<evidence type="ECO:0000256" key="1">
    <source>
        <dbReference type="ARBA" id="ARBA00022741"/>
    </source>
</evidence>
<dbReference type="Gene3D" id="3.50.7.10">
    <property type="entry name" value="GroEL"/>
    <property type="match status" value="1"/>
</dbReference>
<organism evidence="4 5">
    <name type="scientific">Odontophorus gujanensis</name>
    <name type="common">marbled wood quail</name>
    <dbReference type="NCBI Taxonomy" id="886794"/>
    <lineage>
        <taxon>Eukaryota</taxon>
        <taxon>Metazoa</taxon>
        <taxon>Chordata</taxon>
        <taxon>Craniata</taxon>
        <taxon>Vertebrata</taxon>
        <taxon>Euteleostomi</taxon>
        <taxon>Archelosauria</taxon>
        <taxon>Archosauria</taxon>
        <taxon>Dinosauria</taxon>
        <taxon>Saurischia</taxon>
        <taxon>Theropoda</taxon>
        <taxon>Coelurosauria</taxon>
        <taxon>Aves</taxon>
        <taxon>Neognathae</taxon>
        <taxon>Galloanserae</taxon>
        <taxon>Galliformes</taxon>
        <taxon>Odontophoridae</taxon>
        <taxon>Odontophorus</taxon>
    </lineage>
</organism>
<dbReference type="GO" id="GO:0140662">
    <property type="term" value="F:ATP-dependent protein folding chaperone"/>
    <property type="evidence" value="ECO:0007669"/>
    <property type="project" value="InterPro"/>
</dbReference>
<protein>
    <submittedName>
        <fullName evidence="4">TCPG protein</fullName>
    </submittedName>
</protein>
<feature type="non-terminal residue" evidence="4">
    <location>
        <position position="1"/>
    </location>
</feature>
<evidence type="ECO:0000256" key="2">
    <source>
        <dbReference type="ARBA" id="ARBA00022840"/>
    </source>
</evidence>
<evidence type="ECO:0000313" key="4">
    <source>
        <dbReference type="EMBL" id="NXJ15452.1"/>
    </source>
</evidence>
<name>A0A7K9YZD9_9GALL</name>
<comment type="caution">
    <text evidence="4">The sequence shown here is derived from an EMBL/GenBank/DDBJ whole genome shotgun (WGS) entry which is preliminary data.</text>
</comment>
<dbReference type="GO" id="GO:0005524">
    <property type="term" value="F:ATP binding"/>
    <property type="evidence" value="ECO:0007669"/>
    <property type="project" value="UniProtKB-KW"/>
</dbReference>
<dbReference type="PANTHER" id="PTHR11353">
    <property type="entry name" value="CHAPERONIN"/>
    <property type="match status" value="1"/>
</dbReference>
<keyword evidence="1" id="KW-0547">Nucleotide-binding</keyword>
<keyword evidence="3" id="KW-0143">Chaperone</keyword>
<dbReference type="AlphaFoldDB" id="A0A7K9YZD9"/>
<dbReference type="SUPFAM" id="SSF52029">
    <property type="entry name" value="GroEL apical domain-like"/>
    <property type="match status" value="1"/>
</dbReference>
<keyword evidence="5" id="KW-1185">Reference proteome</keyword>